<organism evidence="1">
    <name type="scientific">Pithovirus LCDPAC01</name>
    <dbReference type="NCBI Taxonomy" id="2506600"/>
    <lineage>
        <taxon>Viruses</taxon>
        <taxon>Pithoviruses</taxon>
    </lineage>
</organism>
<gene>
    <name evidence="1" type="ORF">LCDPAC01_01600</name>
</gene>
<accession>A0A481YN21</accession>
<evidence type="ECO:0000313" key="1">
    <source>
        <dbReference type="EMBL" id="QBK84679.1"/>
    </source>
</evidence>
<proteinExistence type="predicted"/>
<dbReference type="EMBL" id="MK500285">
    <property type="protein sequence ID" value="QBK84679.1"/>
    <property type="molecule type" value="Genomic_DNA"/>
</dbReference>
<name>A0A481YN21_9VIRU</name>
<reference evidence="1" key="1">
    <citation type="journal article" date="2019" name="MBio">
        <title>Virus Genomes from Deep Sea Sediments Expand the Ocean Megavirome and Support Independent Origins of Viral Gigantism.</title>
        <authorList>
            <person name="Backstrom D."/>
            <person name="Yutin N."/>
            <person name="Jorgensen S.L."/>
            <person name="Dharamshi J."/>
            <person name="Homa F."/>
            <person name="Zaremba-Niedwiedzka K."/>
            <person name="Spang A."/>
            <person name="Wolf Y.I."/>
            <person name="Koonin E.V."/>
            <person name="Ettema T.J."/>
        </authorList>
    </citation>
    <scope>NUCLEOTIDE SEQUENCE</scope>
</reference>
<sequence>MDEDGNEHLLFGAPAIVGATGARLFFNKIKAVFRVGSTTGTTRWLDSNIGVKSTVTGGHDNEARAECSTVGGGQLNKAGGGTFGNDNTEGVCSTVTGVRVIKIEIITAL</sequence>
<protein>
    <submittedName>
        <fullName evidence="1">Uncharacterized protein</fullName>
    </submittedName>
</protein>